<dbReference type="PANTHER" id="PTHR13348">
    <property type="entry name" value="RIBONUCLEASE P SUBUNIT P29"/>
    <property type="match status" value="1"/>
</dbReference>
<dbReference type="GO" id="GO:0033204">
    <property type="term" value="F:ribonuclease P RNA binding"/>
    <property type="evidence" value="ECO:0007669"/>
    <property type="project" value="InterPro"/>
</dbReference>
<dbReference type="SUPFAM" id="SSF101744">
    <property type="entry name" value="Rof/RNase P subunit-like"/>
    <property type="match status" value="1"/>
</dbReference>
<dbReference type="GO" id="GO:0000172">
    <property type="term" value="C:ribonuclease MRP complex"/>
    <property type="evidence" value="ECO:0007669"/>
    <property type="project" value="InterPro"/>
</dbReference>
<dbReference type="GO" id="GO:0030677">
    <property type="term" value="C:ribonuclease P complex"/>
    <property type="evidence" value="ECO:0007669"/>
    <property type="project" value="InterPro"/>
</dbReference>
<dbReference type="AlphaFoldDB" id="A0A4Y9ZS50"/>
<comment type="similarity">
    <text evidence="2">Belongs to the eukaryotic/archaeal RNase P protein component 1 family.</text>
</comment>
<dbReference type="GO" id="GO:0005634">
    <property type="term" value="C:nucleus"/>
    <property type="evidence" value="ECO:0007669"/>
    <property type="project" value="UniProtKB-SubCell"/>
</dbReference>
<protein>
    <submittedName>
        <fullName evidence="3">Uncharacterized protein</fullName>
    </submittedName>
</protein>
<evidence type="ECO:0000256" key="2">
    <source>
        <dbReference type="ARBA" id="ARBA00006181"/>
    </source>
</evidence>
<reference evidence="3 4" key="1">
    <citation type="submission" date="2019-02" db="EMBL/GenBank/DDBJ databases">
        <title>Genome sequencing of the rare red list fungi Hericium alpestre (H. flagellum).</title>
        <authorList>
            <person name="Buettner E."/>
            <person name="Kellner H."/>
        </authorList>
    </citation>
    <scope>NUCLEOTIDE SEQUENCE [LARGE SCALE GENOMIC DNA]</scope>
    <source>
        <strain evidence="3 4">DSM 108284</strain>
    </source>
</reference>
<keyword evidence="4" id="KW-1185">Reference proteome</keyword>
<dbReference type="GO" id="GO:0001682">
    <property type="term" value="P:tRNA 5'-leader removal"/>
    <property type="evidence" value="ECO:0007669"/>
    <property type="project" value="InterPro"/>
</dbReference>
<dbReference type="Pfam" id="PF01868">
    <property type="entry name" value="RNase_P-MRP_p29"/>
    <property type="match status" value="1"/>
</dbReference>
<dbReference type="Proteomes" id="UP000298061">
    <property type="component" value="Unassembled WGS sequence"/>
</dbReference>
<dbReference type="EMBL" id="SFCI01000866">
    <property type="protein sequence ID" value="TFY77612.1"/>
    <property type="molecule type" value="Genomic_DNA"/>
</dbReference>
<evidence type="ECO:0000313" key="3">
    <source>
        <dbReference type="EMBL" id="TFY77612.1"/>
    </source>
</evidence>
<dbReference type="PANTHER" id="PTHR13348:SF0">
    <property type="entry name" value="RIBONUCLEASE P PROTEIN SUBUNIT P29"/>
    <property type="match status" value="1"/>
</dbReference>
<name>A0A4Y9ZS50_9AGAM</name>
<dbReference type="InterPro" id="IPR002730">
    <property type="entry name" value="Rpp29/RNP1"/>
</dbReference>
<gene>
    <name evidence="3" type="ORF">EWM64_g6402</name>
</gene>
<dbReference type="Gene3D" id="2.30.30.210">
    <property type="entry name" value="Ribonuclease P/MRP, subunit p29"/>
    <property type="match status" value="1"/>
</dbReference>
<sequence length="214" mass="24104">MYAYFYHGSDRPREDDDGLIPYQNTSQSARAKFTTDLPFTPVYVQKNLAGVPDPATTYNERVKKKQLHLGNPAALSRIKKQHDAKRAEKQELKAKKRLGVMNRKEAAEKGLWKLKKEETKYDLFVPLHHMWLGYMSELLGLSACPAFGAANASAMPSSAGMHTKLVKADFHGSIMTVRRSKNSALVGLSGIVIHETENAFRVVTQKNKMKCMRH</sequence>
<organism evidence="3 4">
    <name type="scientific">Hericium alpestre</name>
    <dbReference type="NCBI Taxonomy" id="135208"/>
    <lineage>
        <taxon>Eukaryota</taxon>
        <taxon>Fungi</taxon>
        <taxon>Dikarya</taxon>
        <taxon>Basidiomycota</taxon>
        <taxon>Agaricomycotina</taxon>
        <taxon>Agaricomycetes</taxon>
        <taxon>Russulales</taxon>
        <taxon>Hericiaceae</taxon>
        <taxon>Hericium</taxon>
    </lineage>
</organism>
<comment type="subcellular location">
    <subcellularLocation>
        <location evidence="1">Nucleus</location>
    </subcellularLocation>
</comment>
<accession>A0A4Y9ZS50</accession>
<evidence type="ECO:0000313" key="4">
    <source>
        <dbReference type="Proteomes" id="UP000298061"/>
    </source>
</evidence>
<dbReference type="InterPro" id="IPR016848">
    <property type="entry name" value="RNase_P/MRP_Rpp29-subunit"/>
</dbReference>
<comment type="caution">
    <text evidence="3">The sequence shown here is derived from an EMBL/GenBank/DDBJ whole genome shotgun (WGS) entry which is preliminary data.</text>
</comment>
<dbReference type="GO" id="GO:0006364">
    <property type="term" value="P:rRNA processing"/>
    <property type="evidence" value="ECO:0007669"/>
    <property type="project" value="TreeGrafter"/>
</dbReference>
<proteinExistence type="inferred from homology"/>
<dbReference type="InterPro" id="IPR023534">
    <property type="entry name" value="Rof/RNase_P-like"/>
</dbReference>
<dbReference type="STRING" id="135208.A0A4Y9ZS50"/>
<evidence type="ECO:0000256" key="1">
    <source>
        <dbReference type="ARBA" id="ARBA00004123"/>
    </source>
</evidence>
<dbReference type="InterPro" id="IPR036980">
    <property type="entry name" value="RNase_P/MRP_Rpp29_sf"/>
</dbReference>
<dbReference type="OrthoDB" id="124041at2759"/>